<sequence length="432" mass="48338">MASTASAAAAKRKKSVQSALPCEIVKKYPGQQQVDLNVKIDIPGHWFNGMSAADKARSFAATAVEYDRCRQFGSGRSLAKTEAIRFQVEEDAFSEPNHEGYWIKLDQWNRFRNDTFKDNREAELAFITDADASARAVAGPAAIDEKDAPTKAAIYLYFEHVGQGTHVPMRGRNKGKTMKCELWKCRTCGTHSDDAVHKVFQGSTGGLFKHLKRYHAAEHERASLASTHSRLRVGPDGNLTQVYTFKEALPKHIRFVLFVILDLKHFQLSRSEPFREYSRALDERYVPCSRDTSAKLVFVTKSLMFAALCKALRAAKAQLGEPFAGFQSDIWSPKDNKTSFVCSRLSLIVKYKGKNLDVAPVLGFEEFPENRHTGPAISRYLGTLMGKAEVSMSSSITLPTLDGAANNKKAFKVMKKRFKVRQVSDPSCSRRH</sequence>
<dbReference type="AlphaFoldDB" id="A0AAE0KSY1"/>
<proteinExistence type="predicted"/>
<protein>
    <recommendedName>
        <fullName evidence="3">BED-type domain-containing protein</fullName>
    </recommendedName>
</protein>
<comment type="caution">
    <text evidence="1">The sequence shown here is derived from an EMBL/GenBank/DDBJ whole genome shotgun (WGS) entry which is preliminary data.</text>
</comment>
<organism evidence="1 2">
    <name type="scientific">Cymbomonas tetramitiformis</name>
    <dbReference type="NCBI Taxonomy" id="36881"/>
    <lineage>
        <taxon>Eukaryota</taxon>
        <taxon>Viridiplantae</taxon>
        <taxon>Chlorophyta</taxon>
        <taxon>Pyramimonadophyceae</taxon>
        <taxon>Pyramimonadales</taxon>
        <taxon>Pyramimonadaceae</taxon>
        <taxon>Cymbomonas</taxon>
    </lineage>
</organism>
<gene>
    <name evidence="1" type="ORF">CYMTET_31362</name>
</gene>
<name>A0AAE0KSY1_9CHLO</name>
<keyword evidence="2" id="KW-1185">Reference proteome</keyword>
<accession>A0AAE0KSY1</accession>
<dbReference type="Proteomes" id="UP001190700">
    <property type="component" value="Unassembled WGS sequence"/>
</dbReference>
<reference evidence="1 2" key="1">
    <citation type="journal article" date="2015" name="Genome Biol. Evol.">
        <title>Comparative Genomics of a Bacterivorous Green Alga Reveals Evolutionary Causalities and Consequences of Phago-Mixotrophic Mode of Nutrition.</title>
        <authorList>
            <person name="Burns J.A."/>
            <person name="Paasch A."/>
            <person name="Narechania A."/>
            <person name="Kim E."/>
        </authorList>
    </citation>
    <scope>NUCLEOTIDE SEQUENCE [LARGE SCALE GENOMIC DNA]</scope>
    <source>
        <strain evidence="1 2">PLY_AMNH</strain>
    </source>
</reference>
<dbReference type="EMBL" id="LGRX02018582">
    <property type="protein sequence ID" value="KAK3259651.1"/>
    <property type="molecule type" value="Genomic_DNA"/>
</dbReference>
<evidence type="ECO:0008006" key="3">
    <source>
        <dbReference type="Google" id="ProtNLM"/>
    </source>
</evidence>
<evidence type="ECO:0000313" key="2">
    <source>
        <dbReference type="Proteomes" id="UP001190700"/>
    </source>
</evidence>
<evidence type="ECO:0000313" key="1">
    <source>
        <dbReference type="EMBL" id="KAK3259651.1"/>
    </source>
</evidence>